<keyword evidence="2" id="KW-0539">Nucleus</keyword>
<keyword evidence="2" id="KW-0156">Chromatin regulator</keyword>
<comment type="function">
    <text evidence="2">Involved in mRNA export coupled transcription activation by association with both the TREX-2 and the SAGA complexes. At the promoters, SAGA is required for recruitment of the basal transcription machinery. It influences RNA polymerase II transcriptional activity through different activities such as TBP interaction and promoter selectivity, interaction with transcription activators, and chromatin modification through histone acetylation and deubiquitination. Within the SAGA complex, participates to a subcomplex required for deubiquitination of H2B and for the maintenance of steady-state H3 methylation levels. The TREX-2 complex functions in docking export-competent ribonucleoprotein particles (mRNPs) to the nuclear entrance of the nuclear pore complex (nuclear basket). TREX-2 participates in mRNA export and accurate chromatin positioning in the nucleus by tethering genes to the nuclear periphery. May also be involved in cytoplasmic mRNA decay by interaction with components of P-bodies.</text>
</comment>
<dbReference type="GO" id="GO:0005654">
    <property type="term" value="C:nucleoplasm"/>
    <property type="evidence" value="ECO:0007669"/>
    <property type="project" value="UniProtKB-SubCell"/>
</dbReference>
<dbReference type="GO" id="GO:0006325">
    <property type="term" value="P:chromatin organization"/>
    <property type="evidence" value="ECO:0007669"/>
    <property type="project" value="UniProtKB-KW"/>
</dbReference>
<proteinExistence type="inferred from homology"/>
<dbReference type="GO" id="GO:0015031">
    <property type="term" value="P:protein transport"/>
    <property type="evidence" value="ECO:0007669"/>
    <property type="project" value="UniProtKB-KW"/>
</dbReference>
<dbReference type="HAMAP" id="MF_03046">
    <property type="entry name" value="ENY2_Sus1"/>
    <property type="match status" value="1"/>
</dbReference>
<keyword evidence="2" id="KW-0653">Protein transport</keyword>
<dbReference type="EMBL" id="LYUB02000014">
    <property type="protein sequence ID" value="OVF07198.1"/>
    <property type="molecule type" value="Genomic_DNA"/>
</dbReference>
<dbReference type="GO" id="GO:0003713">
    <property type="term" value="F:transcription coactivator activity"/>
    <property type="evidence" value="ECO:0007669"/>
    <property type="project" value="UniProtKB-UniRule"/>
</dbReference>
<protein>
    <recommendedName>
        <fullName evidence="2">Transcription and mRNA export factor SUS1</fullName>
    </recommendedName>
</protein>
<dbReference type="GO" id="GO:0005643">
    <property type="term" value="C:nuclear pore"/>
    <property type="evidence" value="ECO:0007669"/>
    <property type="project" value="UniProtKB-UniRule"/>
</dbReference>
<comment type="subcellular location">
    <subcellularLocation>
        <location evidence="2">Nucleus</location>
        <location evidence="2">Nucleoplasm</location>
    </subcellularLocation>
    <subcellularLocation>
        <location evidence="2">Cytoplasm</location>
        <location evidence="2">P-body</location>
    </subcellularLocation>
</comment>
<sequence>MSDELGAIKSQIQDHLVSSGNYDVISKQLKLRLYESGWFDSVTQAASAELEKQHAEPLNFERLYETLRPQAEKMVPPQVREDVMAKIREYLDSTIE</sequence>
<dbReference type="Gene3D" id="1.10.246.140">
    <property type="match status" value="1"/>
</dbReference>
<evidence type="ECO:0000313" key="3">
    <source>
        <dbReference type="EMBL" id="OVF07198.1"/>
    </source>
</evidence>
<comment type="similarity">
    <text evidence="2">Belongs to the ENY2 family.</text>
</comment>
<dbReference type="OMA" id="YESGWFD"/>
<dbReference type="GO" id="GO:0006368">
    <property type="term" value="P:transcription elongation by RNA polymerase II"/>
    <property type="evidence" value="ECO:0007669"/>
    <property type="project" value="UniProtKB-UniRule"/>
</dbReference>
<dbReference type="GO" id="GO:0071819">
    <property type="term" value="C:DUBm complex"/>
    <property type="evidence" value="ECO:0007669"/>
    <property type="project" value="UniProtKB-UniRule"/>
</dbReference>
<dbReference type="GO" id="GO:0000124">
    <property type="term" value="C:SAGA complex"/>
    <property type="evidence" value="ECO:0007669"/>
    <property type="project" value="UniProtKB-UniRule"/>
</dbReference>
<name>A0AA91PYA4_CLALS</name>
<keyword evidence="2" id="KW-0509">mRNA transport</keyword>
<dbReference type="GO" id="GO:0070390">
    <property type="term" value="C:transcription export complex 2"/>
    <property type="evidence" value="ECO:0007669"/>
    <property type="project" value="UniProtKB-UniRule"/>
</dbReference>
<dbReference type="InterPro" id="IPR038212">
    <property type="entry name" value="TF_EnY2_sf"/>
</dbReference>
<dbReference type="Proteomes" id="UP000195602">
    <property type="component" value="Unassembled WGS sequence"/>
</dbReference>
<comment type="subunit">
    <text evidence="2">Component of the nuclear pore complex (NPC)-associated TREX-2 complex (transcription and export complex 2), composed of at least SUS1, SAC3, THP1, SEM1, and CDC31. TREX-2 contains 2 SUS1 chains. The TREX-2 complex interacts with the nucleoporin NUP1. Component of the 1.8 MDa SAGA transcription coactivator-HAT complex. SAGA is built of 5 distinct domains with specialized functions. Within the SAGA complex, SUS1, SGF11, SGF73 and UBP8 form an additional subcomplex of SAGA called the DUB module (deubiquitination module). Interacts directly with THP1, SAC3, SGF11, and with the RNA polymerase II.</text>
</comment>
<dbReference type="PANTHER" id="PTHR12514">
    <property type="entry name" value="ENHANCER OF YELLOW 2 TRANSCRIPTION FACTOR"/>
    <property type="match status" value="1"/>
</dbReference>
<dbReference type="Pfam" id="PF10163">
    <property type="entry name" value="EnY2"/>
    <property type="match status" value="1"/>
</dbReference>
<dbReference type="GO" id="GO:0006406">
    <property type="term" value="P:mRNA export from nucleus"/>
    <property type="evidence" value="ECO:0007669"/>
    <property type="project" value="UniProtKB-UniRule"/>
</dbReference>
<dbReference type="AlphaFoldDB" id="A0AA91PYA4"/>
<keyword evidence="2" id="KW-0804">Transcription</keyword>
<keyword evidence="2" id="KW-0813">Transport</keyword>
<dbReference type="GO" id="GO:0000932">
    <property type="term" value="C:P-body"/>
    <property type="evidence" value="ECO:0007669"/>
    <property type="project" value="UniProtKB-SubCell"/>
</dbReference>
<accession>A0AA91PYA4</accession>
<gene>
    <name evidence="2" type="primary">SUS1</name>
    <name evidence="3" type="ORF">A9F13_14g00264</name>
</gene>
<dbReference type="KEGG" id="clus:A9F13_14g00264"/>
<evidence type="ECO:0000256" key="1">
    <source>
        <dbReference type="ARBA" id="ARBA00023010"/>
    </source>
</evidence>
<keyword evidence="2" id="KW-0805">Transcription regulation</keyword>
<keyword evidence="2" id="KW-0010">Activator</keyword>
<comment type="caution">
    <text evidence="3">The sequence shown here is derived from an EMBL/GenBank/DDBJ whole genome shotgun (WGS) entry which is preliminary data.</text>
</comment>
<organism evidence="3 4">
    <name type="scientific">Clavispora lusitaniae</name>
    <name type="common">Candida lusitaniae</name>
    <dbReference type="NCBI Taxonomy" id="36911"/>
    <lineage>
        <taxon>Eukaryota</taxon>
        <taxon>Fungi</taxon>
        <taxon>Dikarya</taxon>
        <taxon>Ascomycota</taxon>
        <taxon>Saccharomycotina</taxon>
        <taxon>Pichiomycetes</taxon>
        <taxon>Metschnikowiaceae</taxon>
        <taxon>Clavispora</taxon>
    </lineage>
</organism>
<evidence type="ECO:0000256" key="2">
    <source>
        <dbReference type="HAMAP-Rule" id="MF_03046"/>
    </source>
</evidence>
<keyword evidence="2" id="KW-0963">Cytoplasm</keyword>
<reference evidence="3 4" key="1">
    <citation type="submission" date="2017-04" db="EMBL/GenBank/DDBJ databases">
        <title>Draft genome of the yeast Clavispora lusitaniae type strain CBS 6936.</title>
        <authorList>
            <person name="Durrens P."/>
            <person name="Klopp C."/>
            <person name="Biteau N."/>
            <person name="Fitton-Ouhabi V."/>
            <person name="Dementhon K."/>
            <person name="Accoceberry I."/>
            <person name="Sherman D.J."/>
            <person name="Noel T."/>
        </authorList>
    </citation>
    <scope>NUCLEOTIDE SEQUENCE [LARGE SCALE GENOMIC DNA]</scope>
    <source>
        <strain evidence="3 4">CBS 6936</strain>
    </source>
</reference>
<dbReference type="InterPro" id="IPR018783">
    <property type="entry name" value="TF_ENY2"/>
</dbReference>
<keyword evidence="1 2" id="KW-0811">Translocation</keyword>
<evidence type="ECO:0000313" key="4">
    <source>
        <dbReference type="Proteomes" id="UP000195602"/>
    </source>
</evidence>